<gene>
    <name evidence="1" type="ORF">NFRAN_0291</name>
</gene>
<proteinExistence type="predicted"/>
<name>A0A484I9E5_9ARCH</name>
<dbReference type="KEGG" id="nfn:NFRAN_0291"/>
<dbReference type="AlphaFoldDB" id="A0A484I9E5"/>
<keyword evidence="2" id="KW-1185">Reference proteome</keyword>
<protein>
    <submittedName>
        <fullName evidence="1">Uncharacterized protein</fullName>
    </submittedName>
</protein>
<dbReference type="Proteomes" id="UP000294299">
    <property type="component" value="Chromosome NFRAN"/>
</dbReference>
<evidence type="ECO:0000313" key="2">
    <source>
        <dbReference type="Proteomes" id="UP000294299"/>
    </source>
</evidence>
<dbReference type="EMBL" id="LR216287">
    <property type="protein sequence ID" value="VFJ12612.1"/>
    <property type="molecule type" value="Genomic_DNA"/>
</dbReference>
<evidence type="ECO:0000313" key="1">
    <source>
        <dbReference type="EMBL" id="VFJ12612.1"/>
    </source>
</evidence>
<sequence length="40" mass="4944">MFNRVKKFNIHLSRNFTKIKHKKFSKFYQNNKGINDNLPF</sequence>
<reference evidence="1 2" key="1">
    <citation type="submission" date="2019-02" db="EMBL/GenBank/DDBJ databases">
        <authorList>
            <person name="Lehtovirta-Morley E L."/>
        </authorList>
    </citation>
    <scope>NUCLEOTIDE SEQUENCE [LARGE SCALE GENOMIC DNA]</scope>
    <source>
        <strain evidence="1">NFRAN1</strain>
    </source>
</reference>
<organism evidence="1 2">
    <name type="scientific">Candidatus Nitrosocosmicus franklandianus</name>
    <dbReference type="NCBI Taxonomy" id="1798806"/>
    <lineage>
        <taxon>Archaea</taxon>
        <taxon>Nitrososphaerota</taxon>
        <taxon>Nitrososphaeria</taxon>
        <taxon>Nitrososphaerales</taxon>
        <taxon>Nitrososphaeraceae</taxon>
        <taxon>Candidatus Nitrosocosmicus</taxon>
    </lineage>
</organism>
<accession>A0A484I9E5</accession>